<dbReference type="GeneID" id="18255672"/>
<dbReference type="STRING" id="759272.G0S285"/>
<dbReference type="PANTHER" id="PTHR31749:SF3">
    <property type="entry name" value="KINETOCHORE-ASSOCIATED PROTEIN NSL1 HOMOLOG"/>
    <property type="match status" value="1"/>
</dbReference>
<dbReference type="AlphaFoldDB" id="G0S285"/>
<dbReference type="eggNOG" id="ENOG502SA1D">
    <property type="taxonomic scope" value="Eukaryota"/>
</dbReference>
<accession>G0S285</accession>
<dbReference type="InterPro" id="IPR013950">
    <property type="entry name" value="Mis14/Nsl1"/>
</dbReference>
<gene>
    <name evidence="1" type="ORF">CTHT_0016340</name>
</gene>
<keyword evidence="2" id="KW-1185">Reference proteome</keyword>
<evidence type="ECO:0000313" key="2">
    <source>
        <dbReference type="Proteomes" id="UP000008066"/>
    </source>
</evidence>
<protein>
    <recommendedName>
        <fullName evidence="3">Kinetochore protein</fullName>
    </recommendedName>
</protein>
<proteinExistence type="predicted"/>
<dbReference type="GO" id="GO:0000444">
    <property type="term" value="C:MIS12/MIND type complex"/>
    <property type="evidence" value="ECO:0007669"/>
    <property type="project" value="TreeGrafter"/>
</dbReference>
<name>G0S285_CHATD</name>
<dbReference type="Proteomes" id="UP000008066">
    <property type="component" value="Unassembled WGS sequence"/>
</dbReference>
<dbReference type="RefSeq" id="XP_006692137.1">
    <property type="nucleotide sequence ID" value="XM_006692074.1"/>
</dbReference>
<sequence length="232" mass="25722">MDPAVHRRIELQSPEDLTYLINNVRRAAADSINAAFPPVEGTAADEDELRSQIEQLVEDYIRRTFTLAFPNLSINGLPITNPSVYLSPSPGGPSDPNEPLYEYEPFDSSKRERIESLIAQEEDLLRTIASLKRRAPQAASARWAEASLAGIQGDEELSRKVCERVEREGEQAGRKVLEGLGELERQVEVEGRYREAVETLGRLKREMGNAVAKMERARVAAGYVTGEGKGGK</sequence>
<dbReference type="OrthoDB" id="2135762at2759"/>
<dbReference type="Pfam" id="PF08641">
    <property type="entry name" value="Mis14"/>
    <property type="match status" value="1"/>
</dbReference>
<dbReference type="HOGENOM" id="CLU_070604_1_0_1"/>
<organism evidence="2">
    <name type="scientific">Chaetomium thermophilum (strain DSM 1495 / CBS 144.50 / IMI 039719)</name>
    <name type="common">Thermochaetoides thermophila</name>
    <dbReference type="NCBI Taxonomy" id="759272"/>
    <lineage>
        <taxon>Eukaryota</taxon>
        <taxon>Fungi</taxon>
        <taxon>Dikarya</taxon>
        <taxon>Ascomycota</taxon>
        <taxon>Pezizomycotina</taxon>
        <taxon>Sordariomycetes</taxon>
        <taxon>Sordariomycetidae</taxon>
        <taxon>Sordariales</taxon>
        <taxon>Chaetomiaceae</taxon>
        <taxon>Thermochaetoides</taxon>
    </lineage>
</organism>
<dbReference type="OMA" id="EVQRNWE"/>
<reference evidence="1 2" key="1">
    <citation type="journal article" date="2011" name="Cell">
        <title>Insight into structure and assembly of the nuclear pore complex by utilizing the genome of a eukaryotic thermophile.</title>
        <authorList>
            <person name="Amlacher S."/>
            <person name="Sarges P."/>
            <person name="Flemming D."/>
            <person name="van Noort V."/>
            <person name="Kunze R."/>
            <person name="Devos D.P."/>
            <person name="Arumugam M."/>
            <person name="Bork P."/>
            <person name="Hurt E."/>
        </authorList>
    </citation>
    <scope>NUCLEOTIDE SEQUENCE [LARGE SCALE GENOMIC DNA]</scope>
    <source>
        <strain evidence="2">DSM 1495 / CBS 144.50 / IMI 039719</strain>
    </source>
</reference>
<dbReference type="PANTHER" id="PTHR31749">
    <property type="entry name" value="KINETOCHORE-ASSOCIATED PROTEIN NSL1 HOMOLOG"/>
    <property type="match status" value="1"/>
</dbReference>
<dbReference type="KEGG" id="cthr:CTHT_0016340"/>
<evidence type="ECO:0000313" key="1">
    <source>
        <dbReference type="EMBL" id="EGS22118.1"/>
    </source>
</evidence>
<dbReference type="EMBL" id="GL988040">
    <property type="protein sequence ID" value="EGS22118.1"/>
    <property type="molecule type" value="Genomic_DNA"/>
</dbReference>
<dbReference type="GO" id="GO:0000070">
    <property type="term" value="P:mitotic sister chromatid segregation"/>
    <property type="evidence" value="ECO:0007669"/>
    <property type="project" value="InterPro"/>
</dbReference>
<evidence type="ECO:0008006" key="3">
    <source>
        <dbReference type="Google" id="ProtNLM"/>
    </source>
</evidence>